<dbReference type="OrthoDB" id="6597267at2759"/>
<dbReference type="EMBL" id="OU900105">
    <property type="protein sequence ID" value="CAH1161117.1"/>
    <property type="molecule type" value="Genomic_DNA"/>
</dbReference>
<evidence type="ECO:0000313" key="4">
    <source>
        <dbReference type="EMBL" id="CAH1161117.1"/>
    </source>
</evidence>
<protein>
    <submittedName>
        <fullName evidence="4">Uncharacterized protein</fullName>
    </submittedName>
</protein>
<evidence type="ECO:0000256" key="3">
    <source>
        <dbReference type="SAM" id="SignalP"/>
    </source>
</evidence>
<sequence>MRLVGVIIVYLVTLADVLKSSFSPNAIILDDILSKDYMPGTLLMLENPKEIVNNTNESTRVHHDGTLIKAISTMDYHRSMMNQYMCRNFLAEQIVSNMSILTRVKRKMGHVTSGIGESITAPSLDAKEKLIFDEGSSGYKDWLTKSTTLEDIYRHYDQAENKIDVVEENVEDFDDSFNIQDAHKQAEPKVPVNHRHEEVYYAGSPNYGSSNYGSSDYHFSSGGGGGSYPVHQPETPVHYEQPYHEPPTKYHVYNYYTKDKDLADLFEVALTALAFLAFKMFVVHVIMCIASVTNNTTTTTPAMAMSMSPTATGNDETGTMGPDTDNNAMTGGGTGTGGGDDTPTGAGMTSTGGGNTETGTGMDTDGDDNNGTGDGMDTDGDDNNGTGGGMDTDGDDNNGTGGGMDTDGDDNPGTGDAGEDNPGTGGGTDGGEDNPGTTGDDNNMTNTGSGMDEGNNDTGGGADTASGNDMDAGNTGEGATGMDPDGTASGNTDGNSPGVSGDDDMDATGSGSTAMDDARDKFQFRWKRAASNPDNQVLNELARRVLVTMETALIADNDDGVCLKKSVCDNNKWSRSLDSRHKIFIPLWSLGMSWLSGRIVKNVAPSTSMLDTLKASILGLGKANCEIIYQKCDLRKHVMERRRRKRRKRGDL</sequence>
<name>A0A9P0GU27_PHYSR</name>
<evidence type="ECO:0000256" key="1">
    <source>
        <dbReference type="SAM" id="Coils"/>
    </source>
</evidence>
<dbReference type="Proteomes" id="UP001153712">
    <property type="component" value="Chromosome 12"/>
</dbReference>
<feature type="compositionally biased region" description="Low complexity" evidence="2">
    <location>
        <begin position="434"/>
        <end position="448"/>
    </location>
</feature>
<evidence type="ECO:0000313" key="5">
    <source>
        <dbReference type="Proteomes" id="UP001153712"/>
    </source>
</evidence>
<accession>A0A9P0GU27</accession>
<reference evidence="4" key="1">
    <citation type="submission" date="2022-01" db="EMBL/GenBank/DDBJ databases">
        <authorList>
            <person name="King R."/>
        </authorList>
    </citation>
    <scope>NUCLEOTIDE SEQUENCE</scope>
</reference>
<feature type="compositionally biased region" description="Low complexity" evidence="2">
    <location>
        <begin position="299"/>
        <end position="312"/>
    </location>
</feature>
<keyword evidence="1" id="KW-0175">Coiled coil</keyword>
<organism evidence="4 5">
    <name type="scientific">Phyllotreta striolata</name>
    <name type="common">Striped flea beetle</name>
    <name type="synonym">Crioceris striolata</name>
    <dbReference type="NCBI Taxonomy" id="444603"/>
    <lineage>
        <taxon>Eukaryota</taxon>
        <taxon>Metazoa</taxon>
        <taxon>Ecdysozoa</taxon>
        <taxon>Arthropoda</taxon>
        <taxon>Hexapoda</taxon>
        <taxon>Insecta</taxon>
        <taxon>Pterygota</taxon>
        <taxon>Neoptera</taxon>
        <taxon>Endopterygota</taxon>
        <taxon>Coleoptera</taxon>
        <taxon>Polyphaga</taxon>
        <taxon>Cucujiformia</taxon>
        <taxon>Chrysomeloidea</taxon>
        <taxon>Chrysomelidae</taxon>
        <taxon>Galerucinae</taxon>
        <taxon>Alticini</taxon>
        <taxon>Phyllotreta</taxon>
    </lineage>
</organism>
<feature type="region of interest" description="Disordered" evidence="2">
    <location>
        <begin position="299"/>
        <end position="515"/>
    </location>
</feature>
<feature type="chain" id="PRO_5040474684" evidence="3">
    <location>
        <begin position="20"/>
        <end position="652"/>
    </location>
</feature>
<feature type="compositionally biased region" description="Gly residues" evidence="2">
    <location>
        <begin position="330"/>
        <end position="340"/>
    </location>
</feature>
<proteinExistence type="predicted"/>
<gene>
    <name evidence="4" type="ORF">PHYEVI_LOCUS2762</name>
</gene>
<evidence type="ECO:0000256" key="2">
    <source>
        <dbReference type="SAM" id="MobiDB-lite"/>
    </source>
</evidence>
<dbReference type="AlphaFoldDB" id="A0A9P0GU27"/>
<keyword evidence="5" id="KW-1185">Reference proteome</keyword>
<feature type="signal peptide" evidence="3">
    <location>
        <begin position="1"/>
        <end position="19"/>
    </location>
</feature>
<feature type="compositionally biased region" description="Polar residues" evidence="2">
    <location>
        <begin position="488"/>
        <end position="498"/>
    </location>
</feature>
<feature type="coiled-coil region" evidence="1">
    <location>
        <begin position="149"/>
        <end position="176"/>
    </location>
</feature>
<keyword evidence="3" id="KW-0732">Signal</keyword>